<dbReference type="InterPro" id="IPR017441">
    <property type="entry name" value="Protein_kinase_ATP_BS"/>
</dbReference>
<dbReference type="GO" id="GO:0016020">
    <property type="term" value="C:membrane"/>
    <property type="evidence" value="ECO:0007669"/>
    <property type="project" value="UniProtKB-SubCell"/>
</dbReference>
<name>A0AA38TEH2_9ASTR</name>
<keyword evidence="4" id="KW-0677">Repeat</keyword>
<keyword evidence="3 8" id="KW-0812">Transmembrane</keyword>
<evidence type="ECO:0000256" key="6">
    <source>
        <dbReference type="ARBA" id="ARBA00023136"/>
    </source>
</evidence>
<dbReference type="AlphaFoldDB" id="A0AA38TEH2"/>
<evidence type="ECO:0000256" key="7">
    <source>
        <dbReference type="PROSITE-ProRule" id="PRU10141"/>
    </source>
</evidence>
<feature type="transmembrane region" description="Helical" evidence="8">
    <location>
        <begin position="247"/>
        <end position="272"/>
    </location>
</feature>
<dbReference type="GO" id="GO:0004672">
    <property type="term" value="F:protein kinase activity"/>
    <property type="evidence" value="ECO:0007669"/>
    <property type="project" value="InterPro"/>
</dbReference>
<dbReference type="PROSITE" id="PS00107">
    <property type="entry name" value="PROTEIN_KINASE_ATP"/>
    <property type="match status" value="1"/>
</dbReference>
<dbReference type="Pfam" id="PF00560">
    <property type="entry name" value="LRR_1"/>
    <property type="match status" value="2"/>
</dbReference>
<accession>A0AA38TEH2</accession>
<dbReference type="GO" id="GO:0005524">
    <property type="term" value="F:ATP binding"/>
    <property type="evidence" value="ECO:0007669"/>
    <property type="project" value="UniProtKB-UniRule"/>
</dbReference>
<dbReference type="InterPro" id="IPR051809">
    <property type="entry name" value="Plant_receptor-like_S/T_kinase"/>
</dbReference>
<gene>
    <name evidence="10" type="ORF">OSB04_014083</name>
</gene>
<evidence type="ECO:0000256" key="4">
    <source>
        <dbReference type="ARBA" id="ARBA00022737"/>
    </source>
</evidence>
<dbReference type="FunFam" id="3.30.200.20:FF:000432">
    <property type="entry name" value="LRR receptor-like serine/threonine-protein kinase EFR"/>
    <property type="match status" value="1"/>
</dbReference>
<dbReference type="SUPFAM" id="SSF52058">
    <property type="entry name" value="L domain-like"/>
    <property type="match status" value="1"/>
</dbReference>
<keyword evidence="7" id="KW-0067">ATP-binding</keyword>
<evidence type="ECO:0000256" key="5">
    <source>
        <dbReference type="ARBA" id="ARBA00022989"/>
    </source>
</evidence>
<evidence type="ECO:0000259" key="9">
    <source>
        <dbReference type="PROSITE" id="PS50011"/>
    </source>
</evidence>
<dbReference type="InterPro" id="IPR011009">
    <property type="entry name" value="Kinase-like_dom_sf"/>
</dbReference>
<comment type="caution">
    <text evidence="10">The sequence shown here is derived from an EMBL/GenBank/DDBJ whole genome shotgun (WGS) entry which is preliminary data.</text>
</comment>
<evidence type="ECO:0000256" key="8">
    <source>
        <dbReference type="SAM" id="Phobius"/>
    </source>
</evidence>
<keyword evidence="5 8" id="KW-1133">Transmembrane helix</keyword>
<keyword evidence="2" id="KW-0433">Leucine-rich repeat</keyword>
<keyword evidence="6 8" id="KW-0472">Membrane</keyword>
<proteinExistence type="predicted"/>
<dbReference type="InterPro" id="IPR001611">
    <property type="entry name" value="Leu-rich_rpt"/>
</dbReference>
<evidence type="ECO:0000256" key="1">
    <source>
        <dbReference type="ARBA" id="ARBA00004370"/>
    </source>
</evidence>
<evidence type="ECO:0000313" key="10">
    <source>
        <dbReference type="EMBL" id="KAJ9559469.1"/>
    </source>
</evidence>
<keyword evidence="11" id="KW-1185">Reference proteome</keyword>
<dbReference type="Gene3D" id="3.80.10.10">
    <property type="entry name" value="Ribonuclease Inhibitor"/>
    <property type="match status" value="2"/>
</dbReference>
<dbReference type="InterPro" id="IPR001245">
    <property type="entry name" value="Ser-Thr/Tyr_kinase_cat_dom"/>
</dbReference>
<dbReference type="Proteomes" id="UP001172457">
    <property type="component" value="Chromosome 3"/>
</dbReference>
<dbReference type="Gene3D" id="3.30.200.20">
    <property type="entry name" value="Phosphorylase Kinase, domain 1"/>
    <property type="match status" value="1"/>
</dbReference>
<feature type="binding site" evidence="7">
    <location>
        <position position="333"/>
    </location>
    <ligand>
        <name>ATP</name>
        <dbReference type="ChEBI" id="CHEBI:30616"/>
    </ligand>
</feature>
<dbReference type="PANTHER" id="PTHR27008">
    <property type="entry name" value="OS04G0122200 PROTEIN"/>
    <property type="match status" value="1"/>
</dbReference>
<keyword evidence="7" id="KW-0547">Nucleotide-binding</keyword>
<feature type="domain" description="Protein kinase" evidence="9">
    <location>
        <begin position="302"/>
        <end position="390"/>
    </location>
</feature>
<dbReference type="InterPro" id="IPR000719">
    <property type="entry name" value="Prot_kinase_dom"/>
</dbReference>
<comment type="subcellular location">
    <subcellularLocation>
        <location evidence="1">Membrane</location>
    </subcellularLocation>
</comment>
<dbReference type="SUPFAM" id="SSF56112">
    <property type="entry name" value="Protein kinase-like (PK-like)"/>
    <property type="match status" value="1"/>
</dbReference>
<organism evidence="10 11">
    <name type="scientific">Centaurea solstitialis</name>
    <name type="common">yellow star-thistle</name>
    <dbReference type="NCBI Taxonomy" id="347529"/>
    <lineage>
        <taxon>Eukaryota</taxon>
        <taxon>Viridiplantae</taxon>
        <taxon>Streptophyta</taxon>
        <taxon>Embryophyta</taxon>
        <taxon>Tracheophyta</taxon>
        <taxon>Spermatophyta</taxon>
        <taxon>Magnoliopsida</taxon>
        <taxon>eudicotyledons</taxon>
        <taxon>Gunneridae</taxon>
        <taxon>Pentapetalae</taxon>
        <taxon>asterids</taxon>
        <taxon>campanulids</taxon>
        <taxon>Asterales</taxon>
        <taxon>Asteraceae</taxon>
        <taxon>Carduoideae</taxon>
        <taxon>Cardueae</taxon>
        <taxon>Centaureinae</taxon>
        <taxon>Centaurea</taxon>
    </lineage>
</organism>
<dbReference type="Pfam" id="PF07714">
    <property type="entry name" value="PK_Tyr_Ser-Thr"/>
    <property type="match status" value="1"/>
</dbReference>
<protein>
    <recommendedName>
        <fullName evidence="9">Protein kinase domain-containing protein</fullName>
    </recommendedName>
</protein>
<dbReference type="PROSITE" id="PS50011">
    <property type="entry name" value="PROTEIN_KINASE_DOM"/>
    <property type="match status" value="1"/>
</dbReference>
<dbReference type="PANTHER" id="PTHR27008:SF592">
    <property type="entry name" value="LEUCINE-RICH REPEAT RECEPTOR-LIKE PROTEIN KINASE FAMILY PROTEIN-RELATED"/>
    <property type="match status" value="1"/>
</dbReference>
<dbReference type="InterPro" id="IPR032675">
    <property type="entry name" value="LRR_dom_sf"/>
</dbReference>
<evidence type="ECO:0000256" key="2">
    <source>
        <dbReference type="ARBA" id="ARBA00022614"/>
    </source>
</evidence>
<sequence length="390" mass="43239">MPLWNDSIHFCNWTGIVCGLCHWRVVTLKLRSCGFSGSLFLETRNVPQVVGRLSRLRGLSLRTNSLSGEIPNEFGSLTKLQRIILDTNELTGEIPKFIGNHTSHVVLSGFENHFQGSIPDTLGQLSNLWYFNFPLNKLSGSLPQSFFNISSLEEIHLTKNKIGGILPSDISRRFLGLSALNLPLNKFSGPIPSLLSNATSLELLELDGNMFTESVPSFSRLQRLTWFSIKDNQLGNGRSSTKNRIPLSLLITIPIISVIFVLVLVVLLCWFFKCKNTLTKSTEDENSPRVSNQSLHEATDGFSSTNLIGSGNFSSVYKAILYPKNEPQVVAVKVLKLAVHGAGRSFIAECEVLRSIRHRNLVNVLTCCSSLDFLGIDFKALVCSCVFLYG</sequence>
<reference evidence="10" key="1">
    <citation type="submission" date="2023-03" db="EMBL/GenBank/DDBJ databases">
        <title>Chromosome-scale reference genome and RAD-based genetic map of yellow starthistle (Centaurea solstitialis) reveal putative structural variation and QTLs associated with invader traits.</title>
        <authorList>
            <person name="Reatini B."/>
            <person name="Cang F.A."/>
            <person name="Jiang Q."/>
            <person name="Mckibben M.T.W."/>
            <person name="Barker M.S."/>
            <person name="Rieseberg L.H."/>
            <person name="Dlugosch K.M."/>
        </authorList>
    </citation>
    <scope>NUCLEOTIDE SEQUENCE</scope>
    <source>
        <strain evidence="10">CAN-66</strain>
        <tissue evidence="10">Leaf</tissue>
    </source>
</reference>
<evidence type="ECO:0000313" key="11">
    <source>
        <dbReference type="Proteomes" id="UP001172457"/>
    </source>
</evidence>
<dbReference type="EMBL" id="JARYMX010000003">
    <property type="protein sequence ID" value="KAJ9559469.1"/>
    <property type="molecule type" value="Genomic_DNA"/>
</dbReference>
<evidence type="ECO:0000256" key="3">
    <source>
        <dbReference type="ARBA" id="ARBA00022692"/>
    </source>
</evidence>